<accession>W4FTM8</accession>
<protein>
    <submittedName>
        <fullName evidence="1">Uncharacterized protein</fullName>
    </submittedName>
</protein>
<gene>
    <name evidence="1" type="ORF">H257_13608</name>
</gene>
<dbReference type="EMBL" id="KI913163">
    <property type="protein sequence ID" value="ETV70817.1"/>
    <property type="molecule type" value="Genomic_DNA"/>
</dbReference>
<dbReference type="VEuPathDB" id="FungiDB:H257_13608"/>
<dbReference type="RefSeq" id="XP_009839480.1">
    <property type="nucleotide sequence ID" value="XM_009841178.1"/>
</dbReference>
<proteinExistence type="predicted"/>
<reference evidence="1" key="1">
    <citation type="submission" date="2013-12" db="EMBL/GenBank/DDBJ databases">
        <title>The Genome Sequence of Aphanomyces astaci APO3.</title>
        <authorList>
            <consortium name="The Broad Institute Genomics Platform"/>
            <person name="Russ C."/>
            <person name="Tyler B."/>
            <person name="van West P."/>
            <person name="Dieguez-Uribeondo J."/>
            <person name="Young S.K."/>
            <person name="Zeng Q."/>
            <person name="Gargeya S."/>
            <person name="Fitzgerald M."/>
            <person name="Abouelleil A."/>
            <person name="Alvarado L."/>
            <person name="Chapman S.B."/>
            <person name="Gainer-Dewar J."/>
            <person name="Goldberg J."/>
            <person name="Griggs A."/>
            <person name="Gujja S."/>
            <person name="Hansen M."/>
            <person name="Howarth C."/>
            <person name="Imamovic A."/>
            <person name="Ireland A."/>
            <person name="Larimer J."/>
            <person name="McCowan C."/>
            <person name="Murphy C."/>
            <person name="Pearson M."/>
            <person name="Poon T.W."/>
            <person name="Priest M."/>
            <person name="Roberts A."/>
            <person name="Saif S."/>
            <person name="Shea T."/>
            <person name="Sykes S."/>
            <person name="Wortman J."/>
            <person name="Nusbaum C."/>
            <person name="Birren B."/>
        </authorList>
    </citation>
    <scope>NUCLEOTIDE SEQUENCE [LARGE SCALE GENOMIC DNA]</scope>
    <source>
        <strain evidence="1">APO3</strain>
    </source>
</reference>
<sequence length="169" mass="18871">MHCQVARAVWGTCTRRKHVEERKALPHGDKSDKNHSLPCQKFCPSTNFVDFGCALAAKVDEFVHVRCTAKLHELCGRKALPHGDKSDKITLFRASSFVDFGCALAAKVDEFVDVRCTAKLHELCGVRAHAESTSKSEKHCLTGTKATNYSLPCQKFFDIGCCCHFRLLR</sequence>
<name>W4FTM8_APHAT</name>
<dbReference type="GeneID" id="20815604"/>
<organism evidence="1">
    <name type="scientific">Aphanomyces astaci</name>
    <name type="common">Crayfish plague agent</name>
    <dbReference type="NCBI Taxonomy" id="112090"/>
    <lineage>
        <taxon>Eukaryota</taxon>
        <taxon>Sar</taxon>
        <taxon>Stramenopiles</taxon>
        <taxon>Oomycota</taxon>
        <taxon>Saprolegniomycetes</taxon>
        <taxon>Saprolegniales</taxon>
        <taxon>Verrucalvaceae</taxon>
        <taxon>Aphanomyces</taxon>
    </lineage>
</organism>
<dbReference type="AlphaFoldDB" id="W4FTM8"/>
<evidence type="ECO:0000313" key="1">
    <source>
        <dbReference type="EMBL" id="ETV70817.1"/>
    </source>
</evidence>